<keyword evidence="1" id="KW-0175">Coiled coil</keyword>
<evidence type="ECO:0000313" key="4">
    <source>
        <dbReference type="EMBL" id="RKP03934.1"/>
    </source>
</evidence>
<keyword evidence="3" id="KW-0732">Signal</keyword>
<sequence length="617" mass="67120">MRSAMRPFGVVIVAALAAVASASAILEDAQGLLQAEFDGFSRDLTRQPSVRAAINRIQPDADSGLSESEAARIRTALMHGVASTQLPWVLHAALTDGVADIAEQHGSLHQQSPAQFVSAVEKTIETSAGARTRSQIEAALVGHLSMHVDRALAPASSASADGAAAPISHAVSLHYTRSDSAQPPAESLMSWATRYIVTAGVGMLVTAVMMAAWEWLATKWDALFKFIYGTSLKTIVDEVPHIEGNPKPEKWTPAARDLLVTQQHQAEKALENAKKAMVDQTADFERAKLASVSADMKREELERQIKYEKSLQHAAEDEATIGHQRSVVKSLEEELTAHREIQDKARQALKESTEAYEKAHAALGETINAEMVAGQRVNMANAALERAQTREALSTHSNEAKKLRDSIARMESNEKRPSPEKYFATRKELEQTQGLLEELQNKQAGHSLADDAKIIREINEAKSKLATLTQETKALQVNCVEGLQDALHETERQMALKQIALQAVEREVTQDAALLAVVERMPAETSSSGTLRNVLGGRVTGGRLARLALLGVISAATVLGIGYLLVKAVRKPEPSPAVVETTKHRRRRHVVHHSDQRLRRRAAPLALSDAPTLHVLA</sequence>
<evidence type="ECO:0000256" key="3">
    <source>
        <dbReference type="SAM" id="SignalP"/>
    </source>
</evidence>
<feature type="chain" id="PRO_5020877685" evidence="3">
    <location>
        <begin position="23"/>
        <end position="617"/>
    </location>
</feature>
<name>A0A4P9XEG5_9FUNG</name>
<feature type="coiled-coil region" evidence="1">
    <location>
        <begin position="393"/>
        <end position="507"/>
    </location>
</feature>
<keyword evidence="2" id="KW-1133">Transmembrane helix</keyword>
<dbReference type="EMBL" id="ML014116">
    <property type="protein sequence ID" value="RKP03934.1"/>
    <property type="molecule type" value="Genomic_DNA"/>
</dbReference>
<dbReference type="Proteomes" id="UP000274922">
    <property type="component" value="Unassembled WGS sequence"/>
</dbReference>
<evidence type="ECO:0000256" key="1">
    <source>
        <dbReference type="SAM" id="Coils"/>
    </source>
</evidence>
<feature type="transmembrane region" description="Helical" evidence="2">
    <location>
        <begin position="195"/>
        <end position="216"/>
    </location>
</feature>
<organism evidence="4 5">
    <name type="scientific">Caulochytrium protostelioides</name>
    <dbReference type="NCBI Taxonomy" id="1555241"/>
    <lineage>
        <taxon>Eukaryota</taxon>
        <taxon>Fungi</taxon>
        <taxon>Fungi incertae sedis</taxon>
        <taxon>Chytridiomycota</taxon>
        <taxon>Chytridiomycota incertae sedis</taxon>
        <taxon>Chytridiomycetes</taxon>
        <taxon>Caulochytriales</taxon>
        <taxon>Caulochytriaceae</taxon>
        <taxon>Caulochytrium</taxon>
    </lineage>
</organism>
<evidence type="ECO:0000256" key="2">
    <source>
        <dbReference type="SAM" id="Phobius"/>
    </source>
</evidence>
<keyword evidence="2" id="KW-0472">Membrane</keyword>
<keyword evidence="2" id="KW-0812">Transmembrane</keyword>
<feature type="coiled-coil region" evidence="1">
    <location>
        <begin position="298"/>
        <end position="351"/>
    </location>
</feature>
<keyword evidence="5" id="KW-1185">Reference proteome</keyword>
<feature type="transmembrane region" description="Helical" evidence="2">
    <location>
        <begin position="547"/>
        <end position="566"/>
    </location>
</feature>
<proteinExistence type="predicted"/>
<protein>
    <submittedName>
        <fullName evidence="4">Uncharacterized protein</fullName>
    </submittedName>
</protein>
<dbReference type="AlphaFoldDB" id="A0A4P9XEG5"/>
<evidence type="ECO:0000313" key="5">
    <source>
        <dbReference type="Proteomes" id="UP000274922"/>
    </source>
</evidence>
<reference evidence="5" key="1">
    <citation type="journal article" date="2018" name="Nat. Microbiol.">
        <title>Leveraging single-cell genomics to expand the fungal tree of life.</title>
        <authorList>
            <person name="Ahrendt S.R."/>
            <person name="Quandt C.A."/>
            <person name="Ciobanu D."/>
            <person name="Clum A."/>
            <person name="Salamov A."/>
            <person name="Andreopoulos B."/>
            <person name="Cheng J.F."/>
            <person name="Woyke T."/>
            <person name="Pelin A."/>
            <person name="Henrissat B."/>
            <person name="Reynolds N.K."/>
            <person name="Benny G.L."/>
            <person name="Smith M.E."/>
            <person name="James T.Y."/>
            <person name="Grigoriev I.V."/>
        </authorList>
    </citation>
    <scope>NUCLEOTIDE SEQUENCE [LARGE SCALE GENOMIC DNA]</scope>
    <source>
        <strain evidence="5">ATCC 52028</strain>
    </source>
</reference>
<gene>
    <name evidence="4" type="ORF">CXG81DRAFT_23492</name>
</gene>
<feature type="signal peptide" evidence="3">
    <location>
        <begin position="1"/>
        <end position="22"/>
    </location>
</feature>
<accession>A0A4P9XEG5</accession>